<evidence type="ECO:0000259" key="6">
    <source>
        <dbReference type="Pfam" id="PF00717"/>
    </source>
</evidence>
<evidence type="ECO:0000256" key="4">
    <source>
        <dbReference type="ARBA" id="ARBA00023125"/>
    </source>
</evidence>
<dbReference type="PANTHER" id="PTHR40661:SF3">
    <property type="entry name" value="FELS-1 PROPHAGE TRANSCRIPTIONAL REGULATOR"/>
    <property type="match status" value="1"/>
</dbReference>
<evidence type="ECO:0000313" key="9">
    <source>
        <dbReference type="Proteomes" id="UP000315164"/>
    </source>
</evidence>
<keyword evidence="2" id="KW-0378">Hydrolase</keyword>
<reference evidence="9 10" key="1">
    <citation type="journal article" date="2019" name="Vet. Microbiol.">
        <title>Genetic characterization of susceptible and multi-drug resistant Mannheimia haemolytica isolated from high-risk stocker calves prior to and after antimicrobial metaphylaxis.</title>
        <authorList>
            <person name="Snyder E.R."/>
            <person name="Alvarez-Narvaez S."/>
            <person name="Credille B.C."/>
        </authorList>
    </citation>
    <scope>NUCLEOTIDE SEQUENCE [LARGE SCALE GENOMIC DNA]</scope>
    <source>
        <strain evidence="8 9">UGA-R5-128-1</strain>
        <strain evidence="7 10">UGA-R7-163-1</strain>
    </source>
</reference>
<dbReference type="OrthoDB" id="9791537at2"/>
<dbReference type="Pfam" id="PF00717">
    <property type="entry name" value="Peptidase_S24"/>
    <property type="match status" value="1"/>
</dbReference>
<dbReference type="InterPro" id="IPR015927">
    <property type="entry name" value="Peptidase_S24_S26A/B/C"/>
</dbReference>
<dbReference type="InterPro" id="IPR039418">
    <property type="entry name" value="LexA-like"/>
</dbReference>
<keyword evidence="3" id="KW-0805">Transcription regulation</keyword>
<dbReference type="RefSeq" id="WP_075271714.1">
    <property type="nucleotide sequence ID" value="NZ_CP017484.1"/>
</dbReference>
<dbReference type="AlphaFoldDB" id="A0A547CTU9"/>
<dbReference type="PANTHER" id="PTHR40661">
    <property type="match status" value="1"/>
</dbReference>
<evidence type="ECO:0000313" key="7">
    <source>
        <dbReference type="EMBL" id="TRB35395.1"/>
    </source>
</evidence>
<dbReference type="GO" id="GO:0006508">
    <property type="term" value="P:proteolysis"/>
    <property type="evidence" value="ECO:0007669"/>
    <property type="project" value="UniProtKB-KW"/>
</dbReference>
<organism evidence="8 9">
    <name type="scientific">Mannheimia haemolytica</name>
    <name type="common">Pasteurella haemolytica</name>
    <dbReference type="NCBI Taxonomy" id="75985"/>
    <lineage>
        <taxon>Bacteria</taxon>
        <taxon>Pseudomonadati</taxon>
        <taxon>Pseudomonadota</taxon>
        <taxon>Gammaproteobacteria</taxon>
        <taxon>Pasteurellales</taxon>
        <taxon>Pasteurellaceae</taxon>
        <taxon>Mannheimia</taxon>
    </lineage>
</organism>
<dbReference type="PROSITE" id="PS00501">
    <property type="entry name" value="SPASE_I_1"/>
    <property type="match status" value="1"/>
</dbReference>
<dbReference type="Gene3D" id="2.10.109.10">
    <property type="entry name" value="Umud Fragment, subunit A"/>
    <property type="match status" value="1"/>
</dbReference>
<evidence type="ECO:0000256" key="5">
    <source>
        <dbReference type="ARBA" id="ARBA00023163"/>
    </source>
</evidence>
<keyword evidence="10" id="KW-1185">Reference proteome</keyword>
<dbReference type="EMBL" id="VAJB01000034">
    <property type="protein sequence ID" value="TRB72605.1"/>
    <property type="molecule type" value="Genomic_DNA"/>
</dbReference>
<evidence type="ECO:0000313" key="8">
    <source>
        <dbReference type="EMBL" id="TRB72605.1"/>
    </source>
</evidence>
<evidence type="ECO:0000256" key="1">
    <source>
        <dbReference type="ARBA" id="ARBA00022670"/>
    </source>
</evidence>
<dbReference type="EMBL" id="VAJI01000030">
    <property type="protein sequence ID" value="TRB35395.1"/>
    <property type="molecule type" value="Genomic_DNA"/>
</dbReference>
<dbReference type="Proteomes" id="UP000318394">
    <property type="component" value="Unassembled WGS sequence"/>
</dbReference>
<evidence type="ECO:0000313" key="10">
    <source>
        <dbReference type="Proteomes" id="UP000318394"/>
    </source>
</evidence>
<keyword evidence="5" id="KW-0804">Transcription</keyword>
<evidence type="ECO:0000256" key="2">
    <source>
        <dbReference type="ARBA" id="ARBA00022801"/>
    </source>
</evidence>
<name>A0A547CTU9_MANHA</name>
<sequence length="228" mass="26251">MNELRLLRQKKLKRLIDEVSEGNIADFARKIGKEPSYVARMLYPSDKAGAKPIGEKMALHICHKFVLPLDWFNRDDDGEFIQINNGEEDNIILSVLNIQASAGIGAKNGDVMEVIREIKFNPEQFYNLFRGITPEHIELISVKGDSMEPTFSHGDLLFVDVTIQEYDGDGVYVFTCDDYIFVKRIQKTGRHFTILSDNDRYKPWQLDQEIYIHGKVKVHQSQQLNFIG</sequence>
<comment type="caution">
    <text evidence="8">The sequence shown here is derived from an EMBL/GenBank/DDBJ whole genome shotgun (WGS) entry which is preliminary data.</text>
</comment>
<keyword evidence="4" id="KW-0238">DNA-binding</keyword>
<dbReference type="CDD" id="cd06529">
    <property type="entry name" value="S24_LexA-like"/>
    <property type="match status" value="1"/>
</dbReference>
<accession>A0A547CTU9</accession>
<proteinExistence type="predicted"/>
<dbReference type="SUPFAM" id="SSF51306">
    <property type="entry name" value="LexA/Signal peptidase"/>
    <property type="match status" value="1"/>
</dbReference>
<protein>
    <submittedName>
        <fullName evidence="8">Helix-turn-helix transcriptional regulator</fullName>
    </submittedName>
</protein>
<keyword evidence="1" id="KW-0645">Protease</keyword>
<dbReference type="GO" id="GO:0016020">
    <property type="term" value="C:membrane"/>
    <property type="evidence" value="ECO:0007669"/>
    <property type="project" value="InterPro"/>
</dbReference>
<dbReference type="InterPro" id="IPR019756">
    <property type="entry name" value="Pept_S26A_signal_pept_1_Ser-AS"/>
</dbReference>
<dbReference type="GO" id="GO:0003677">
    <property type="term" value="F:DNA binding"/>
    <property type="evidence" value="ECO:0007669"/>
    <property type="project" value="UniProtKB-KW"/>
</dbReference>
<dbReference type="InterPro" id="IPR036286">
    <property type="entry name" value="LexA/Signal_pep-like_sf"/>
</dbReference>
<evidence type="ECO:0000256" key="3">
    <source>
        <dbReference type="ARBA" id="ARBA00023015"/>
    </source>
</evidence>
<dbReference type="Proteomes" id="UP000315164">
    <property type="component" value="Unassembled WGS sequence"/>
</dbReference>
<feature type="domain" description="Peptidase S24/S26A/S26B/S26C" evidence="6">
    <location>
        <begin position="99"/>
        <end position="216"/>
    </location>
</feature>
<dbReference type="GO" id="GO:0004252">
    <property type="term" value="F:serine-type endopeptidase activity"/>
    <property type="evidence" value="ECO:0007669"/>
    <property type="project" value="InterPro"/>
</dbReference>
<gene>
    <name evidence="8" type="ORF">FEA53_11830</name>
    <name evidence="7" type="ORF">FEB89_11210</name>
</gene>